<gene>
    <name evidence="3" type="ORF">AJ79_01748</name>
</gene>
<feature type="region of interest" description="Disordered" evidence="1">
    <location>
        <begin position="1"/>
        <end position="20"/>
    </location>
</feature>
<dbReference type="EMBL" id="PDNB01000017">
    <property type="protein sequence ID" value="PGH16417.1"/>
    <property type="molecule type" value="Genomic_DNA"/>
</dbReference>
<keyword evidence="2" id="KW-0472">Membrane</keyword>
<sequence length="76" mass="7957">MTTGTSKKPSLGQKLSRSQPRSINAPIAASIMALVLGAYCITSIRSARRNVRYSSMNQPSAGSGAAAARRAFCRGV</sequence>
<proteinExistence type="predicted"/>
<name>A0A2B7Y733_9EURO</name>
<dbReference type="AlphaFoldDB" id="A0A2B7Y733"/>
<evidence type="ECO:0000313" key="4">
    <source>
        <dbReference type="Proteomes" id="UP000223968"/>
    </source>
</evidence>
<organism evidence="3 4">
    <name type="scientific">Helicocarpus griseus UAMH5409</name>
    <dbReference type="NCBI Taxonomy" id="1447875"/>
    <lineage>
        <taxon>Eukaryota</taxon>
        <taxon>Fungi</taxon>
        <taxon>Dikarya</taxon>
        <taxon>Ascomycota</taxon>
        <taxon>Pezizomycotina</taxon>
        <taxon>Eurotiomycetes</taxon>
        <taxon>Eurotiomycetidae</taxon>
        <taxon>Onygenales</taxon>
        <taxon>Ajellomycetaceae</taxon>
        <taxon>Helicocarpus</taxon>
    </lineage>
</organism>
<keyword evidence="2" id="KW-0812">Transmembrane</keyword>
<evidence type="ECO:0000256" key="1">
    <source>
        <dbReference type="SAM" id="MobiDB-lite"/>
    </source>
</evidence>
<protein>
    <submittedName>
        <fullName evidence="3">Uncharacterized protein</fullName>
    </submittedName>
</protein>
<comment type="caution">
    <text evidence="3">The sequence shown here is derived from an EMBL/GenBank/DDBJ whole genome shotgun (WGS) entry which is preliminary data.</text>
</comment>
<feature type="transmembrane region" description="Helical" evidence="2">
    <location>
        <begin position="23"/>
        <end position="42"/>
    </location>
</feature>
<evidence type="ECO:0000313" key="3">
    <source>
        <dbReference type="EMBL" id="PGH16417.1"/>
    </source>
</evidence>
<reference evidence="3 4" key="1">
    <citation type="submission" date="2017-10" db="EMBL/GenBank/DDBJ databases">
        <title>Comparative genomics in systemic dimorphic fungi from Ajellomycetaceae.</title>
        <authorList>
            <person name="Munoz J.F."/>
            <person name="Mcewen J.G."/>
            <person name="Clay O.K."/>
            <person name="Cuomo C.A."/>
        </authorList>
    </citation>
    <scope>NUCLEOTIDE SEQUENCE [LARGE SCALE GENOMIC DNA]</scope>
    <source>
        <strain evidence="3 4">UAMH5409</strain>
    </source>
</reference>
<evidence type="ECO:0000256" key="2">
    <source>
        <dbReference type="SAM" id="Phobius"/>
    </source>
</evidence>
<dbReference type="Proteomes" id="UP000223968">
    <property type="component" value="Unassembled WGS sequence"/>
</dbReference>
<dbReference type="OrthoDB" id="5304367at2759"/>
<keyword evidence="2" id="KW-1133">Transmembrane helix</keyword>
<accession>A0A2B7Y733</accession>
<keyword evidence="4" id="KW-1185">Reference proteome</keyword>